<keyword evidence="3" id="KW-1185">Reference proteome</keyword>
<dbReference type="EMBL" id="CP017781">
    <property type="protein sequence ID" value="AOZ68473.1"/>
    <property type="molecule type" value="Genomic_DNA"/>
</dbReference>
<dbReference type="AlphaFoldDB" id="A0A1D9M9E8"/>
<dbReference type="KEGG" id="rhp:LPB142_03390"/>
<feature type="chain" id="PRO_5009443507" evidence="1">
    <location>
        <begin position="24"/>
        <end position="152"/>
    </location>
</feature>
<accession>A0A1D9M9E8</accession>
<proteinExistence type="predicted"/>
<name>A0A1D9M9E8_9RHOB</name>
<organism evidence="2 3">
    <name type="scientific">Rhodobacter xanthinilyticus</name>
    <dbReference type="NCBI Taxonomy" id="1850250"/>
    <lineage>
        <taxon>Bacteria</taxon>
        <taxon>Pseudomonadati</taxon>
        <taxon>Pseudomonadota</taxon>
        <taxon>Alphaproteobacteria</taxon>
        <taxon>Rhodobacterales</taxon>
        <taxon>Rhodobacter group</taxon>
        <taxon>Rhodobacter</taxon>
    </lineage>
</organism>
<evidence type="ECO:0000313" key="2">
    <source>
        <dbReference type="EMBL" id="AOZ68473.1"/>
    </source>
</evidence>
<protein>
    <submittedName>
        <fullName evidence="2">Uncharacterized protein</fullName>
    </submittedName>
</protein>
<sequence length="152" mass="16064">MMRAFAPLCIAAAMLGLSGPALAEASTGANIAHFRKVCLANAPAFDSAAIEAAAQKEIYRAGDATASASVHWKQGKSCSLRARVGASLAPVVSAVEADPIVLETMKRLGGGEITMKRVKTKGLQYRFTTPAGRFEMSFTSDYANQSFNFSKL</sequence>
<dbReference type="RefSeq" id="WP_068767243.1">
    <property type="nucleotide sequence ID" value="NZ_CP017781.1"/>
</dbReference>
<keyword evidence="1" id="KW-0732">Signal</keyword>
<gene>
    <name evidence="2" type="ORF">LPB142_03390</name>
</gene>
<dbReference type="Proteomes" id="UP000176562">
    <property type="component" value="Chromosome"/>
</dbReference>
<reference evidence="2 3" key="1">
    <citation type="submission" date="2016-10" db="EMBL/GenBank/DDBJ databases">
        <title>Rhodobacter sp. LPB0142, isolated from sea water.</title>
        <authorList>
            <person name="Kim E."/>
            <person name="Yi H."/>
        </authorList>
    </citation>
    <scope>NUCLEOTIDE SEQUENCE [LARGE SCALE GENOMIC DNA]</scope>
    <source>
        <strain evidence="2 3">LPB0142</strain>
    </source>
</reference>
<dbReference type="STRING" id="1850250.LPB142_03390"/>
<evidence type="ECO:0000313" key="3">
    <source>
        <dbReference type="Proteomes" id="UP000176562"/>
    </source>
</evidence>
<feature type="signal peptide" evidence="1">
    <location>
        <begin position="1"/>
        <end position="23"/>
    </location>
</feature>
<evidence type="ECO:0000256" key="1">
    <source>
        <dbReference type="SAM" id="SignalP"/>
    </source>
</evidence>